<gene>
    <name evidence="1" type="ORF">NCTC13443_01318</name>
</gene>
<dbReference type="Proteomes" id="UP000255518">
    <property type="component" value="Unassembled WGS sequence"/>
</dbReference>
<protein>
    <submittedName>
        <fullName evidence="1">Uncharacterized protein</fullName>
    </submittedName>
</protein>
<sequence>MTQTHAQSSKLRKLMQQLRIIDASRNDKVDRNIVFNPVVLNSRPELTA</sequence>
<name>A0A377USQ1_KLEPN</name>
<dbReference type="AlphaFoldDB" id="A0A377USQ1"/>
<proteinExistence type="predicted"/>
<evidence type="ECO:0000313" key="2">
    <source>
        <dbReference type="Proteomes" id="UP000255518"/>
    </source>
</evidence>
<evidence type="ECO:0000313" key="1">
    <source>
        <dbReference type="EMBL" id="STT01017.1"/>
    </source>
</evidence>
<accession>A0A377USQ1</accession>
<organism evidence="1 2">
    <name type="scientific">Klebsiella pneumoniae</name>
    <dbReference type="NCBI Taxonomy" id="573"/>
    <lineage>
        <taxon>Bacteria</taxon>
        <taxon>Pseudomonadati</taxon>
        <taxon>Pseudomonadota</taxon>
        <taxon>Gammaproteobacteria</taxon>
        <taxon>Enterobacterales</taxon>
        <taxon>Enterobacteriaceae</taxon>
        <taxon>Klebsiella/Raoultella group</taxon>
        <taxon>Klebsiella</taxon>
        <taxon>Klebsiella pneumoniae complex</taxon>
    </lineage>
</organism>
<reference evidence="1 2" key="1">
    <citation type="submission" date="2018-06" db="EMBL/GenBank/DDBJ databases">
        <authorList>
            <consortium name="Pathogen Informatics"/>
            <person name="Doyle S."/>
        </authorList>
    </citation>
    <scope>NUCLEOTIDE SEQUENCE [LARGE SCALE GENOMIC DNA]</scope>
    <source>
        <strain evidence="1 2">NCTC13443</strain>
    </source>
</reference>
<dbReference type="EMBL" id="UGKT01000001">
    <property type="protein sequence ID" value="STT01017.1"/>
    <property type="molecule type" value="Genomic_DNA"/>
</dbReference>